<dbReference type="Pfam" id="PF00144">
    <property type="entry name" value="Beta-lactamase"/>
    <property type="match status" value="1"/>
</dbReference>
<dbReference type="PANTHER" id="PTHR43283">
    <property type="entry name" value="BETA-LACTAMASE-RELATED"/>
    <property type="match status" value="1"/>
</dbReference>
<dbReference type="InterPro" id="IPR001466">
    <property type="entry name" value="Beta-lactam-related"/>
</dbReference>
<comment type="caution">
    <text evidence="3">The sequence shown here is derived from an EMBL/GenBank/DDBJ whole genome shotgun (WGS) entry which is preliminary data.</text>
</comment>
<dbReference type="Gene3D" id="3.40.710.10">
    <property type="entry name" value="DD-peptidase/beta-lactamase superfamily"/>
    <property type="match status" value="1"/>
</dbReference>
<evidence type="ECO:0000313" key="3">
    <source>
        <dbReference type="EMBL" id="KAA0696032.1"/>
    </source>
</evidence>
<dbReference type="SUPFAM" id="SSF56601">
    <property type="entry name" value="beta-lactamase/transpeptidase-like"/>
    <property type="match status" value="1"/>
</dbReference>
<keyword evidence="4" id="KW-1185">Reference proteome</keyword>
<dbReference type="AlphaFoldDB" id="A0A7V7GVB2"/>
<dbReference type="InterPro" id="IPR012338">
    <property type="entry name" value="Beta-lactam/transpept-like"/>
</dbReference>
<dbReference type="EMBL" id="QOVF01000001">
    <property type="protein sequence ID" value="KAA0696032.1"/>
    <property type="molecule type" value="Genomic_DNA"/>
</dbReference>
<reference evidence="3 4" key="1">
    <citation type="submission" date="2018-07" db="EMBL/GenBank/DDBJ databases">
        <title>Pseudomonas laoshanensis sp. nov., isolated from soil.</title>
        <authorList>
            <person name="Sun J."/>
            <person name="Yu L."/>
            <person name="Wang M."/>
            <person name="Zhang C."/>
        </authorList>
    </citation>
    <scope>NUCLEOTIDE SEQUENCE [LARGE SCALE GENOMIC DNA]</scope>
    <source>
        <strain evidence="3 4">Y22</strain>
    </source>
</reference>
<feature type="domain" description="Beta-lactamase-related" evidence="2">
    <location>
        <begin position="135"/>
        <end position="420"/>
    </location>
</feature>
<dbReference type="GO" id="GO:0016787">
    <property type="term" value="F:hydrolase activity"/>
    <property type="evidence" value="ECO:0007669"/>
    <property type="project" value="UniProtKB-KW"/>
</dbReference>
<dbReference type="InterPro" id="IPR050789">
    <property type="entry name" value="Diverse_Enzym_Activities"/>
</dbReference>
<evidence type="ECO:0000313" key="4">
    <source>
        <dbReference type="Proteomes" id="UP000463138"/>
    </source>
</evidence>
<dbReference type="PANTHER" id="PTHR43283:SF7">
    <property type="entry name" value="BETA-LACTAMASE-RELATED DOMAIN-CONTAINING PROTEIN"/>
    <property type="match status" value="1"/>
</dbReference>
<gene>
    <name evidence="3" type="ORF">DT594_01315</name>
</gene>
<dbReference type="RefSeq" id="WP_149331023.1">
    <property type="nucleotide sequence ID" value="NZ_QOVF01000001.1"/>
</dbReference>
<organism evidence="3 4">
    <name type="scientific">Halopseudomonas laoshanensis</name>
    <dbReference type="NCBI Taxonomy" id="2268758"/>
    <lineage>
        <taxon>Bacteria</taxon>
        <taxon>Pseudomonadati</taxon>
        <taxon>Pseudomonadota</taxon>
        <taxon>Gammaproteobacteria</taxon>
        <taxon>Pseudomonadales</taxon>
        <taxon>Pseudomonadaceae</taxon>
        <taxon>Halopseudomonas</taxon>
    </lineage>
</organism>
<name>A0A7V7GVB2_9GAMM</name>
<proteinExistence type="predicted"/>
<sequence>MLIQRPRLTAYLPPLILVTLMATHTPSLAQDKAPALPTPDSVRLDKLQLMQGFPPAADKQVTAANFLSEYPKLRWAFHHMRELLPSRNVARGPGAAVPLPAGDDRRAEIDALTFTGPDGNTLSFADYLTASFADATLIMLDGKVIYQAYHEGMPEQNPHMMWSMTKSFAGLLATQLMEEGVLDGQTLVTEYVPELKGSGWEGATLQQLLNMTADIDYSEVYADADSDVIKYAFAAGMLPVPADFAGQRELYSYLPTIGADGEHGERFMYRTVHTEVLGWVLRKATGKHLAELISERIWTKLGTEHDAFLLVDRHGAEWAGAGMNASLRDLARFGEMMRLEGRFNGEQIVSAKAVKAIREGADREAFKASGRDFQPGYSYRNQWWISHNADGAFEALGVHGQMIHVNPAVGLVVVRLSSHPVASSAFTFPTTLPAMQALADLLR</sequence>
<feature type="signal peptide" evidence="1">
    <location>
        <begin position="1"/>
        <end position="29"/>
    </location>
</feature>
<protein>
    <submittedName>
        <fullName evidence="3">Class C beta-lactamase-related serine hydrolase</fullName>
    </submittedName>
</protein>
<dbReference type="OrthoDB" id="9814204at2"/>
<evidence type="ECO:0000259" key="2">
    <source>
        <dbReference type="Pfam" id="PF00144"/>
    </source>
</evidence>
<accession>A0A7V7GVB2</accession>
<dbReference type="Proteomes" id="UP000463138">
    <property type="component" value="Unassembled WGS sequence"/>
</dbReference>
<keyword evidence="1" id="KW-0732">Signal</keyword>
<evidence type="ECO:0000256" key="1">
    <source>
        <dbReference type="SAM" id="SignalP"/>
    </source>
</evidence>
<keyword evidence="3" id="KW-0378">Hydrolase</keyword>
<feature type="chain" id="PRO_5030742776" evidence="1">
    <location>
        <begin position="30"/>
        <end position="443"/>
    </location>
</feature>